<dbReference type="SMART" id="SM00292">
    <property type="entry name" value="BRCT"/>
    <property type="match status" value="1"/>
</dbReference>
<evidence type="ECO:0000256" key="4">
    <source>
        <dbReference type="ARBA" id="ARBA00047761"/>
    </source>
</evidence>
<feature type="compositionally biased region" description="Low complexity" evidence="7">
    <location>
        <begin position="394"/>
        <end position="424"/>
    </location>
</feature>
<dbReference type="NCBIfam" id="TIGR02250">
    <property type="entry name" value="FCP1_euk"/>
    <property type="match status" value="1"/>
</dbReference>
<evidence type="ECO:0000313" key="10">
    <source>
        <dbReference type="EMBL" id="KAF9469545.1"/>
    </source>
</evidence>
<dbReference type="SUPFAM" id="SSF52113">
    <property type="entry name" value="BRCT domain"/>
    <property type="match status" value="1"/>
</dbReference>
<evidence type="ECO:0000256" key="1">
    <source>
        <dbReference type="ARBA" id="ARBA00004123"/>
    </source>
</evidence>
<dbReference type="InterPro" id="IPR004274">
    <property type="entry name" value="FCP1_dom"/>
</dbReference>
<dbReference type="InterPro" id="IPR039189">
    <property type="entry name" value="Fcp1"/>
</dbReference>
<evidence type="ECO:0000256" key="2">
    <source>
        <dbReference type="ARBA" id="ARBA00022801"/>
    </source>
</evidence>
<reference evidence="10" key="1">
    <citation type="submission" date="2020-11" db="EMBL/GenBank/DDBJ databases">
        <authorList>
            <consortium name="DOE Joint Genome Institute"/>
            <person name="Ahrendt S."/>
            <person name="Riley R."/>
            <person name="Andreopoulos W."/>
            <person name="Labutti K."/>
            <person name="Pangilinan J."/>
            <person name="Ruiz-Duenas F.J."/>
            <person name="Barrasa J.M."/>
            <person name="Sanchez-Garcia M."/>
            <person name="Camarero S."/>
            <person name="Miyauchi S."/>
            <person name="Serrano A."/>
            <person name="Linde D."/>
            <person name="Babiker R."/>
            <person name="Drula E."/>
            <person name="Ayuso-Fernandez I."/>
            <person name="Pacheco R."/>
            <person name="Padilla G."/>
            <person name="Ferreira P."/>
            <person name="Barriuso J."/>
            <person name="Kellner H."/>
            <person name="Castanera R."/>
            <person name="Alfaro M."/>
            <person name="Ramirez L."/>
            <person name="Pisabarro A.G."/>
            <person name="Kuo A."/>
            <person name="Tritt A."/>
            <person name="Lipzen A."/>
            <person name="He G."/>
            <person name="Yan M."/>
            <person name="Ng V."/>
            <person name="Cullen D."/>
            <person name="Martin F."/>
            <person name="Rosso M.-N."/>
            <person name="Henrissat B."/>
            <person name="Hibbett D."/>
            <person name="Martinez A.T."/>
            <person name="Grigoriev I.V."/>
        </authorList>
    </citation>
    <scope>NUCLEOTIDE SEQUENCE</scope>
    <source>
        <strain evidence="10">CBS 247.69</strain>
    </source>
</reference>
<comment type="subcellular location">
    <subcellularLocation>
        <location evidence="1 6">Nucleus</location>
    </subcellularLocation>
</comment>
<name>A0A9P5YJ32_9AGAR</name>
<sequence length="867" mass="95937">MASSPTELYLPPSFPYPIKVVSIDAQSPTSIYRGTRLLSYSFVHLPAAPNAQPETRFGTWDAAIEGAVDKWNIAPGDVISARKAKEKPVVVIIEPCKHGMQLGGLCVLCGKDMTNTDYTGFSDASRASIQMTHSAFGPTVSLEEAQRIERETAEHLLKSRKLSLIVDLDQTIVHATVDPTVGEWITEGEQWEAKQASSSKTHFGESDSDSDDECNPNWEALKDVKKFRLGPESFGPPGARGGKGKNKAIENEGCMYYIKPRPGWKDFLRETASKYEMHVYTMGTRAYAEQVCAAIDPDGKIFGGRLLSRDESGSLTQKSLQRLFPCDTSMVVIIDDRADVWEWSPNLIKVIPYDFFVGIGDINSTFLPKLEPLTPVSVPPHPPTGESKEPPIPNTSAGPTATTTLPTETPTMAPSLSSTSPSTPEQERTELTNKAMLTRNNLALEAQLEERPLAKKQEALQEGAVHEPHHAKSEDKPAGAESEKIEEENDKRSTTPGPERIKQRALLKNDDFELERVAKLLDEVHERYFTAYDSRSRSPSHKRKPTSRREISHHDVTRIIPRLRTEVLDGVHILFSSVIPLDTKPEMTEIWKLAHMFGARCSTELTSDITHVVAAKRGTVKVDTARKRGGVKIVWLAWFTDSVALWRRQDESTYLLDEPPLAGPSSSPATDSQQISSDPDPDADDWDEEPGERTDTLELAAINWDDINDEVEAAMNESDDESVRSGMKSGNVSEEEWTDETNSVISINNTPKLKRKRLRSVTPSDGGGGGSGMNGNRRDADDILRSPLAKRKKLAADRTGYSRLKEAISADDLQSTAQTPPEGQRVVSSTSSIPEAMDEGDEEDDDGDDEEEEEDDFLARELEEEWG</sequence>
<evidence type="ECO:0000259" key="9">
    <source>
        <dbReference type="PROSITE" id="PS50969"/>
    </source>
</evidence>
<evidence type="ECO:0000256" key="7">
    <source>
        <dbReference type="SAM" id="MobiDB-lite"/>
    </source>
</evidence>
<evidence type="ECO:0000313" key="11">
    <source>
        <dbReference type="Proteomes" id="UP000807353"/>
    </source>
</evidence>
<evidence type="ECO:0000259" key="8">
    <source>
        <dbReference type="PROSITE" id="PS50172"/>
    </source>
</evidence>
<feature type="compositionally biased region" description="Polar residues" evidence="7">
    <location>
        <begin position="740"/>
        <end position="751"/>
    </location>
</feature>
<dbReference type="AlphaFoldDB" id="A0A9P5YJ32"/>
<dbReference type="CDD" id="cd17729">
    <property type="entry name" value="BRCT_CTDP1"/>
    <property type="match status" value="1"/>
</dbReference>
<accession>A0A9P5YJ32</accession>
<feature type="region of interest" description="Disordered" evidence="7">
    <location>
        <begin position="656"/>
        <end position="702"/>
    </location>
</feature>
<dbReference type="CDD" id="cd07521">
    <property type="entry name" value="HAD_FCP1-like"/>
    <property type="match status" value="1"/>
</dbReference>
<dbReference type="InterPro" id="IPR011947">
    <property type="entry name" value="FCP1_euk"/>
</dbReference>
<feature type="region of interest" description="Disordered" evidence="7">
    <location>
        <begin position="461"/>
        <end position="504"/>
    </location>
</feature>
<evidence type="ECO:0000256" key="3">
    <source>
        <dbReference type="ARBA" id="ARBA00023242"/>
    </source>
</evidence>
<dbReference type="PANTHER" id="PTHR23081">
    <property type="entry name" value="RNA POLYMERASE II CTD PHOSPHATASE"/>
    <property type="match status" value="1"/>
</dbReference>
<dbReference type="InterPro" id="IPR036420">
    <property type="entry name" value="BRCT_dom_sf"/>
</dbReference>
<feature type="region of interest" description="Disordered" evidence="7">
    <location>
        <begin position="715"/>
        <end position="867"/>
    </location>
</feature>
<evidence type="ECO:0000256" key="6">
    <source>
        <dbReference type="RuleBase" id="RU366066"/>
    </source>
</evidence>
<protein>
    <recommendedName>
        <fullName evidence="6">RNA polymerase II subunit A C-terminal domain phosphatase</fullName>
        <ecNumber evidence="6">3.1.3.16</ecNumber>
    </recommendedName>
</protein>
<dbReference type="GO" id="GO:0008420">
    <property type="term" value="F:RNA polymerase II CTD heptapeptide repeat phosphatase activity"/>
    <property type="evidence" value="ECO:0007669"/>
    <property type="project" value="UniProtKB-UniRule"/>
</dbReference>
<dbReference type="Gene3D" id="3.40.50.10190">
    <property type="entry name" value="BRCT domain"/>
    <property type="match status" value="1"/>
</dbReference>
<keyword evidence="3 6" id="KW-0539">Nucleus</keyword>
<comment type="catalytic activity">
    <reaction evidence="4 6">
        <text>O-phospho-L-seryl-[protein] + H2O = L-seryl-[protein] + phosphate</text>
        <dbReference type="Rhea" id="RHEA:20629"/>
        <dbReference type="Rhea" id="RHEA-COMP:9863"/>
        <dbReference type="Rhea" id="RHEA-COMP:11604"/>
        <dbReference type="ChEBI" id="CHEBI:15377"/>
        <dbReference type="ChEBI" id="CHEBI:29999"/>
        <dbReference type="ChEBI" id="CHEBI:43474"/>
        <dbReference type="ChEBI" id="CHEBI:83421"/>
        <dbReference type="EC" id="3.1.3.16"/>
    </reaction>
</comment>
<feature type="domain" description="BRCT" evidence="8">
    <location>
        <begin position="563"/>
        <end position="656"/>
    </location>
</feature>
<dbReference type="Gene3D" id="3.40.50.1000">
    <property type="entry name" value="HAD superfamily/HAD-like"/>
    <property type="match status" value="1"/>
</dbReference>
<proteinExistence type="predicted"/>
<organism evidence="10 11">
    <name type="scientific">Collybia nuda</name>
    <dbReference type="NCBI Taxonomy" id="64659"/>
    <lineage>
        <taxon>Eukaryota</taxon>
        <taxon>Fungi</taxon>
        <taxon>Dikarya</taxon>
        <taxon>Basidiomycota</taxon>
        <taxon>Agaricomycotina</taxon>
        <taxon>Agaricomycetes</taxon>
        <taxon>Agaricomycetidae</taxon>
        <taxon>Agaricales</taxon>
        <taxon>Tricholomatineae</taxon>
        <taxon>Clitocybaceae</taxon>
        <taxon>Collybia</taxon>
    </lineage>
</organism>
<dbReference type="PROSITE" id="PS50172">
    <property type="entry name" value="BRCT"/>
    <property type="match status" value="1"/>
</dbReference>
<dbReference type="PANTHER" id="PTHR23081:SF36">
    <property type="entry name" value="RNA POLYMERASE II SUBUNIT A C-TERMINAL DOMAIN PHOSPHATASE"/>
    <property type="match status" value="1"/>
</dbReference>
<comment type="function">
    <text evidence="6">This promotes the activity of RNA polymerase II.</text>
</comment>
<feature type="compositionally biased region" description="Acidic residues" evidence="7">
    <location>
        <begin position="679"/>
        <end position="690"/>
    </location>
</feature>
<feature type="compositionally biased region" description="Polar residues" evidence="7">
    <location>
        <begin position="812"/>
        <end position="833"/>
    </location>
</feature>
<dbReference type="InterPro" id="IPR001357">
    <property type="entry name" value="BRCT_dom"/>
</dbReference>
<dbReference type="EC" id="3.1.3.16" evidence="6"/>
<dbReference type="Proteomes" id="UP000807353">
    <property type="component" value="Unassembled WGS sequence"/>
</dbReference>
<dbReference type="InterPro" id="IPR036412">
    <property type="entry name" value="HAD-like_sf"/>
</dbReference>
<comment type="caution">
    <text evidence="10">The sequence shown here is derived from an EMBL/GenBank/DDBJ whole genome shotgun (WGS) entry which is preliminary data.</text>
</comment>
<keyword evidence="11" id="KW-1185">Reference proteome</keyword>
<dbReference type="GO" id="GO:0005634">
    <property type="term" value="C:nucleus"/>
    <property type="evidence" value="ECO:0007669"/>
    <property type="project" value="UniProtKB-SubCell"/>
</dbReference>
<comment type="catalytic activity">
    <reaction evidence="5 6">
        <text>O-phospho-L-threonyl-[protein] + H2O = L-threonyl-[protein] + phosphate</text>
        <dbReference type="Rhea" id="RHEA:47004"/>
        <dbReference type="Rhea" id="RHEA-COMP:11060"/>
        <dbReference type="Rhea" id="RHEA-COMP:11605"/>
        <dbReference type="ChEBI" id="CHEBI:15377"/>
        <dbReference type="ChEBI" id="CHEBI:30013"/>
        <dbReference type="ChEBI" id="CHEBI:43474"/>
        <dbReference type="ChEBI" id="CHEBI:61977"/>
        <dbReference type="EC" id="3.1.3.16"/>
    </reaction>
</comment>
<dbReference type="OrthoDB" id="10249888at2759"/>
<feature type="region of interest" description="Disordered" evidence="7">
    <location>
        <begin position="370"/>
        <end position="429"/>
    </location>
</feature>
<dbReference type="SMART" id="SM00577">
    <property type="entry name" value="CPDc"/>
    <property type="match status" value="1"/>
</dbReference>
<dbReference type="SUPFAM" id="SSF56784">
    <property type="entry name" value="HAD-like"/>
    <property type="match status" value="1"/>
</dbReference>
<evidence type="ECO:0000256" key="5">
    <source>
        <dbReference type="ARBA" id="ARBA00048336"/>
    </source>
</evidence>
<feature type="compositionally biased region" description="Polar residues" evidence="7">
    <location>
        <begin position="664"/>
        <end position="677"/>
    </location>
</feature>
<dbReference type="Pfam" id="PF03031">
    <property type="entry name" value="NIF"/>
    <property type="match status" value="1"/>
</dbReference>
<dbReference type="EMBL" id="MU150229">
    <property type="protein sequence ID" value="KAF9469545.1"/>
    <property type="molecule type" value="Genomic_DNA"/>
</dbReference>
<feature type="compositionally biased region" description="Acidic residues" evidence="7">
    <location>
        <begin position="836"/>
        <end position="867"/>
    </location>
</feature>
<dbReference type="InterPro" id="IPR023214">
    <property type="entry name" value="HAD_sf"/>
</dbReference>
<dbReference type="Pfam" id="PF12738">
    <property type="entry name" value="PTCB-BRCT"/>
    <property type="match status" value="1"/>
</dbReference>
<feature type="region of interest" description="Disordered" evidence="7">
    <location>
        <begin position="191"/>
        <end position="215"/>
    </location>
</feature>
<keyword evidence="2 6" id="KW-0378">Hydrolase</keyword>
<dbReference type="PROSITE" id="PS50969">
    <property type="entry name" value="FCP1"/>
    <property type="match status" value="1"/>
</dbReference>
<feature type="domain" description="FCP1 homology" evidence="9">
    <location>
        <begin position="157"/>
        <end position="373"/>
    </location>
</feature>
<gene>
    <name evidence="10" type="ORF">BDZ94DRAFT_1150816</name>
</gene>